<reference evidence="2" key="1">
    <citation type="journal article" date="2021" name="PeerJ">
        <title>Extensive microbial diversity within the chicken gut microbiome revealed by metagenomics and culture.</title>
        <authorList>
            <person name="Gilroy R."/>
            <person name="Ravi A."/>
            <person name="Getino M."/>
            <person name="Pursley I."/>
            <person name="Horton D.L."/>
            <person name="Alikhan N.F."/>
            <person name="Baker D."/>
            <person name="Gharbi K."/>
            <person name="Hall N."/>
            <person name="Watson M."/>
            <person name="Adriaenssens E.M."/>
            <person name="Foster-Nyarko E."/>
            <person name="Jarju S."/>
            <person name="Secka A."/>
            <person name="Antonio M."/>
            <person name="Oren A."/>
            <person name="Chaudhuri R.R."/>
            <person name="La Ragione R."/>
            <person name="Hildebrand F."/>
            <person name="Pallen M.J."/>
        </authorList>
    </citation>
    <scope>NUCLEOTIDE SEQUENCE</scope>
    <source>
        <strain evidence="2">ChiHecec2B26-12326</strain>
    </source>
</reference>
<gene>
    <name evidence="2" type="ORF">H9848_05055</name>
</gene>
<comment type="caution">
    <text evidence="2">The sequence shown here is derived from an EMBL/GenBank/DDBJ whole genome shotgun (WGS) entry which is preliminary data.</text>
</comment>
<dbReference type="AlphaFoldDB" id="A0A9D1XR04"/>
<organism evidence="2 3">
    <name type="scientific">Candidatus Parabacteroides intestinigallinarum</name>
    <dbReference type="NCBI Taxonomy" id="2838722"/>
    <lineage>
        <taxon>Bacteria</taxon>
        <taxon>Pseudomonadati</taxon>
        <taxon>Bacteroidota</taxon>
        <taxon>Bacteroidia</taxon>
        <taxon>Bacteroidales</taxon>
        <taxon>Tannerellaceae</taxon>
        <taxon>Parabacteroides</taxon>
    </lineage>
</organism>
<name>A0A9D1XR04_9BACT</name>
<dbReference type="Gene3D" id="3.60.60.10">
    <property type="entry name" value="Penicillin V Acylase, Chain A"/>
    <property type="match status" value="1"/>
</dbReference>
<feature type="domain" description="Peptidase C45 hydrolase" evidence="1">
    <location>
        <begin position="49"/>
        <end position="201"/>
    </location>
</feature>
<accession>A0A9D1XR04</accession>
<reference evidence="2" key="2">
    <citation type="submission" date="2021-04" db="EMBL/GenBank/DDBJ databases">
        <authorList>
            <person name="Gilroy R."/>
        </authorList>
    </citation>
    <scope>NUCLEOTIDE SEQUENCE</scope>
    <source>
        <strain evidence="2">ChiHecec2B26-12326</strain>
    </source>
</reference>
<dbReference type="Pfam" id="PF03417">
    <property type="entry name" value="AAT"/>
    <property type="match status" value="1"/>
</dbReference>
<dbReference type="InterPro" id="IPR005079">
    <property type="entry name" value="Peptidase_C45_hydrolase"/>
</dbReference>
<dbReference type="Proteomes" id="UP000823847">
    <property type="component" value="Unassembled WGS sequence"/>
</dbReference>
<proteinExistence type="predicted"/>
<protein>
    <submittedName>
        <fullName evidence="2">C45 family peptidase</fullName>
    </submittedName>
</protein>
<evidence type="ECO:0000313" key="3">
    <source>
        <dbReference type="Proteomes" id="UP000823847"/>
    </source>
</evidence>
<dbReference type="EMBL" id="DXEN01000033">
    <property type="protein sequence ID" value="HIX85958.1"/>
    <property type="molecule type" value="Genomic_DNA"/>
</dbReference>
<evidence type="ECO:0000313" key="2">
    <source>
        <dbReference type="EMBL" id="HIX85958.1"/>
    </source>
</evidence>
<sequence>MRNILCAFIATLCLLPWRGEACTSIIISGKATPDGRPLMWKHRDTGAANNHIVYFDEGGYRFLGLVNSSKKGSRAVWNGTNETGFSIMNTASYNLKDDDVKGMGREGTVMRKALTVCKTVDDFAHFLDTLPRPMRVEANFGVIDAYGGAAYFETNNTRYYKKDVNDPNVAPDGYLIYTNFSREGREDEGKGYIRYETARKLFQEMRADGFTPHHILQRISRSFYHSLLGIDLKDAAQSPNNHTGWVVDQDFIPRVNSTAAIVVQGVKPGMNPELTTMWTVLGYPPTSVAIPLWVKMGAKQPAWVLYDESRETAPLNAYADRLEKNARPIQRGNGQQYLYWQALWNDEGTGYMQRLQPVEDEIFALFDAHKAEWERTDALDTETITQLYERMDTILDKAFRELTTSSL</sequence>
<evidence type="ECO:0000259" key="1">
    <source>
        <dbReference type="Pfam" id="PF03417"/>
    </source>
</evidence>